<keyword evidence="4" id="KW-0408">Iron</keyword>
<dbReference type="Pfam" id="PF01497">
    <property type="entry name" value="Peripla_BP_2"/>
    <property type="match status" value="1"/>
</dbReference>
<reference evidence="8 9" key="1">
    <citation type="submission" date="2013-09" db="EMBL/GenBank/DDBJ databases">
        <title>Whole genome shotgun sequence of Vibrio proteolyticus NBRC 13287.</title>
        <authorList>
            <person name="Isaki S."/>
            <person name="Hosoyama A."/>
            <person name="Numata M."/>
            <person name="Hashimoto M."/>
            <person name="Hosoyama Y."/>
            <person name="Tsuchikane K."/>
            <person name="Noguchi M."/>
            <person name="Hirakata S."/>
            <person name="Ichikawa N."/>
            <person name="Ohji S."/>
            <person name="Yamazoe A."/>
            <person name="Fujita N."/>
        </authorList>
    </citation>
    <scope>NUCLEOTIDE SEQUENCE [LARGE SCALE GENOMIC DNA]</scope>
    <source>
        <strain evidence="8 9">NBRC 13287</strain>
    </source>
</reference>
<feature type="domain" description="Fe/B12 periplasmic-binding" evidence="7">
    <location>
        <begin position="40"/>
        <end position="303"/>
    </location>
</feature>
<name>U3BAL8_VIBPR</name>
<dbReference type="InterPro" id="IPR002491">
    <property type="entry name" value="ABC_transptr_periplasmic_BD"/>
</dbReference>
<dbReference type="PANTHER" id="PTHR30532:SF28">
    <property type="entry name" value="PETROBACTIN-BINDING PROTEIN YCLQ"/>
    <property type="match status" value="1"/>
</dbReference>
<comment type="subcellular location">
    <subcellularLocation>
        <location evidence="1">Cell envelope</location>
    </subcellularLocation>
</comment>
<comment type="similarity">
    <text evidence="2">Belongs to the bacterial solute-binding protein 8 family.</text>
</comment>
<keyword evidence="4" id="KW-0410">Iron transport</keyword>
<dbReference type="CDD" id="cd01140">
    <property type="entry name" value="FatB"/>
    <property type="match status" value="1"/>
</dbReference>
<dbReference type="GO" id="GO:1901678">
    <property type="term" value="P:iron coordination entity transport"/>
    <property type="evidence" value="ECO:0007669"/>
    <property type="project" value="UniProtKB-ARBA"/>
</dbReference>
<dbReference type="GO" id="GO:0030288">
    <property type="term" value="C:outer membrane-bounded periplasmic space"/>
    <property type="evidence" value="ECO:0007669"/>
    <property type="project" value="TreeGrafter"/>
</dbReference>
<dbReference type="STRING" id="1219065.VPR01S_05_01190"/>
<sequence length="303" mass="33486">MKTSFGIFTLGVLASFTVSAAPVTVTHEMGSTTLEQNPQRVVVIGIGALDAVDSLGVEPVAVAKATTLPAYLAKYDDSKYASAGSLFEPDFETIYMQKPDLIVIGSRAATSFDELKKIAPTIVFAADDKKGYWESTQEQWRNLGKVFGKSEQVEQKIDALDKEFHSIRSYNQNNNIDALTVMSSGGNITTFGEQSRFSAIYKDFGFKPTVEGIKASRHGDLVSYEYIRKADPTTLLIIDRDKLVNKGKSHTREEFENDLIKATKAYQNKHMTFLDLNAWYLAISGVTATEQMISDVKQSVGMM</sequence>
<dbReference type="EMBL" id="BATJ01000005">
    <property type="protein sequence ID" value="GAD66824.1"/>
    <property type="molecule type" value="Genomic_DNA"/>
</dbReference>
<dbReference type="PROSITE" id="PS50983">
    <property type="entry name" value="FE_B12_PBP"/>
    <property type="match status" value="1"/>
</dbReference>
<keyword evidence="4" id="KW-0406">Ion transport</keyword>
<evidence type="ECO:0000256" key="6">
    <source>
        <dbReference type="SAM" id="SignalP"/>
    </source>
</evidence>
<comment type="caution">
    <text evidence="8">The sequence shown here is derived from an EMBL/GenBank/DDBJ whole genome shotgun (WGS) entry which is preliminary data.</text>
</comment>
<evidence type="ECO:0000259" key="7">
    <source>
        <dbReference type="PROSITE" id="PS50983"/>
    </source>
</evidence>
<proteinExistence type="inferred from homology"/>
<keyword evidence="9" id="KW-1185">Reference proteome</keyword>
<evidence type="ECO:0000256" key="5">
    <source>
        <dbReference type="ARBA" id="ARBA00022729"/>
    </source>
</evidence>
<dbReference type="eggNOG" id="COG4607">
    <property type="taxonomic scope" value="Bacteria"/>
</dbReference>
<evidence type="ECO:0000256" key="2">
    <source>
        <dbReference type="ARBA" id="ARBA00008814"/>
    </source>
</evidence>
<dbReference type="AlphaFoldDB" id="U3BAL8"/>
<dbReference type="RefSeq" id="WP_021704802.1">
    <property type="nucleotide sequence ID" value="NZ_BATJ01000005.1"/>
</dbReference>
<evidence type="ECO:0000313" key="8">
    <source>
        <dbReference type="EMBL" id="GAD66824.1"/>
    </source>
</evidence>
<evidence type="ECO:0000256" key="3">
    <source>
        <dbReference type="ARBA" id="ARBA00022448"/>
    </source>
</evidence>
<gene>
    <name evidence="8" type="ORF">VPR01S_05_01190</name>
</gene>
<protein>
    <submittedName>
        <fullName evidence="8">Putative ABC transporter substrate-binding protein</fullName>
    </submittedName>
</protein>
<feature type="chain" id="PRO_5004638757" evidence="6">
    <location>
        <begin position="21"/>
        <end position="303"/>
    </location>
</feature>
<organism evidence="8 9">
    <name type="scientific">Vibrio proteolyticus NBRC 13287</name>
    <dbReference type="NCBI Taxonomy" id="1219065"/>
    <lineage>
        <taxon>Bacteria</taxon>
        <taxon>Pseudomonadati</taxon>
        <taxon>Pseudomonadota</taxon>
        <taxon>Gammaproteobacteria</taxon>
        <taxon>Vibrionales</taxon>
        <taxon>Vibrionaceae</taxon>
        <taxon>Vibrio</taxon>
    </lineage>
</organism>
<keyword evidence="3" id="KW-0813">Transport</keyword>
<keyword evidence="5 6" id="KW-0732">Signal</keyword>
<evidence type="ECO:0000256" key="1">
    <source>
        <dbReference type="ARBA" id="ARBA00004196"/>
    </source>
</evidence>
<dbReference type="SUPFAM" id="SSF53807">
    <property type="entry name" value="Helical backbone' metal receptor"/>
    <property type="match status" value="1"/>
</dbReference>
<feature type="signal peptide" evidence="6">
    <location>
        <begin position="1"/>
        <end position="20"/>
    </location>
</feature>
<dbReference type="InterPro" id="IPR033870">
    <property type="entry name" value="FatB"/>
</dbReference>
<dbReference type="PANTHER" id="PTHR30532">
    <property type="entry name" value="IRON III DICITRATE-BINDING PERIPLASMIC PROTEIN"/>
    <property type="match status" value="1"/>
</dbReference>
<evidence type="ECO:0000256" key="4">
    <source>
        <dbReference type="ARBA" id="ARBA00022496"/>
    </source>
</evidence>
<dbReference type="Proteomes" id="UP000016570">
    <property type="component" value="Unassembled WGS sequence"/>
</dbReference>
<evidence type="ECO:0000313" key="9">
    <source>
        <dbReference type="Proteomes" id="UP000016570"/>
    </source>
</evidence>
<dbReference type="Gene3D" id="3.40.50.1980">
    <property type="entry name" value="Nitrogenase molybdenum iron protein domain"/>
    <property type="match status" value="2"/>
</dbReference>
<accession>U3BAL8</accession>
<dbReference type="InterPro" id="IPR051313">
    <property type="entry name" value="Bact_iron-sidero_bind"/>
</dbReference>